<proteinExistence type="predicted"/>
<evidence type="ECO:0000313" key="2">
    <source>
        <dbReference type="EMBL" id="KUG24955.1"/>
    </source>
</evidence>
<name>A0A0W8FVL9_9ZZZZ</name>
<comment type="caution">
    <text evidence="2">The sequence shown here is derived from an EMBL/GenBank/DDBJ whole genome shotgun (WGS) entry which is preliminary data.</text>
</comment>
<dbReference type="AlphaFoldDB" id="A0A0W8FVL9"/>
<feature type="transmembrane region" description="Helical" evidence="1">
    <location>
        <begin position="30"/>
        <end position="49"/>
    </location>
</feature>
<keyword evidence="1" id="KW-0472">Membrane</keyword>
<evidence type="ECO:0000256" key="1">
    <source>
        <dbReference type="SAM" id="Phobius"/>
    </source>
</evidence>
<feature type="transmembrane region" description="Helical" evidence="1">
    <location>
        <begin position="69"/>
        <end position="90"/>
    </location>
</feature>
<dbReference type="EMBL" id="LNQE01000792">
    <property type="protein sequence ID" value="KUG24955.1"/>
    <property type="molecule type" value="Genomic_DNA"/>
</dbReference>
<gene>
    <name evidence="2" type="ORF">ASZ90_005232</name>
</gene>
<keyword evidence="1" id="KW-0812">Transmembrane</keyword>
<reference evidence="2" key="1">
    <citation type="journal article" date="2015" name="Proc. Natl. Acad. Sci. U.S.A.">
        <title>Networks of energetic and metabolic interactions define dynamics in microbial communities.</title>
        <authorList>
            <person name="Embree M."/>
            <person name="Liu J.K."/>
            <person name="Al-Bassam M.M."/>
            <person name="Zengler K."/>
        </authorList>
    </citation>
    <scope>NUCLEOTIDE SEQUENCE</scope>
</reference>
<organism evidence="2">
    <name type="scientific">hydrocarbon metagenome</name>
    <dbReference type="NCBI Taxonomy" id="938273"/>
    <lineage>
        <taxon>unclassified sequences</taxon>
        <taxon>metagenomes</taxon>
        <taxon>ecological metagenomes</taxon>
    </lineage>
</organism>
<accession>A0A0W8FVL9</accession>
<protein>
    <recommendedName>
        <fullName evidence="3">Transglycosylase associated protein</fullName>
    </recommendedName>
</protein>
<keyword evidence="1" id="KW-1133">Transmembrane helix</keyword>
<evidence type="ECO:0008006" key="3">
    <source>
        <dbReference type="Google" id="ProtNLM"/>
    </source>
</evidence>
<sequence length="93" mass="9907">MTLLSFLLLLIIAAICGAIGQSIAGYNLGGCIISIVVGFIGAWLGLWIAEEFRLPLLWTVTIGGRTFPIVWSIIGATLFSLIIGLVGRAMKDD</sequence>